<feature type="active site" evidence="16">
    <location>
        <position position="297"/>
    </location>
</feature>
<evidence type="ECO:0000313" key="19">
    <source>
        <dbReference type="Proteomes" id="UP000241434"/>
    </source>
</evidence>
<dbReference type="OrthoDB" id="9804753at2"/>
<evidence type="ECO:0000256" key="6">
    <source>
        <dbReference type="ARBA" id="ARBA00022618"/>
    </source>
</evidence>
<evidence type="ECO:0000256" key="13">
    <source>
        <dbReference type="ARBA" id="ARBA00023306"/>
    </source>
</evidence>
<dbReference type="InterPro" id="IPR016167">
    <property type="entry name" value="FAD-bd_PCMH_sub1"/>
</dbReference>
<dbReference type="Gene3D" id="3.30.465.10">
    <property type="match status" value="1"/>
</dbReference>
<dbReference type="InterPro" id="IPR016169">
    <property type="entry name" value="FAD-bd_PCMH_sub2"/>
</dbReference>
<dbReference type="InterPro" id="IPR036318">
    <property type="entry name" value="FAD-bd_PCMH-like_sf"/>
</dbReference>
<keyword evidence="11 16" id="KW-0573">Peptidoglycan synthesis</keyword>
<evidence type="ECO:0000256" key="12">
    <source>
        <dbReference type="ARBA" id="ARBA00023002"/>
    </source>
</evidence>
<dbReference type="UniPathway" id="UPA00219"/>
<dbReference type="RefSeq" id="WP_106776235.1">
    <property type="nucleotide sequence ID" value="NZ_JBGGGQ010000001.1"/>
</dbReference>
<dbReference type="Pfam" id="PF02873">
    <property type="entry name" value="MurB_C"/>
    <property type="match status" value="1"/>
</dbReference>
<evidence type="ECO:0000256" key="2">
    <source>
        <dbReference type="ARBA" id="ARBA00003921"/>
    </source>
</evidence>
<dbReference type="GO" id="GO:0008360">
    <property type="term" value="P:regulation of cell shape"/>
    <property type="evidence" value="ECO:0007669"/>
    <property type="project" value="UniProtKB-KW"/>
</dbReference>
<comment type="pathway">
    <text evidence="4 16">Cell wall biogenesis; peptidoglycan biosynthesis.</text>
</comment>
<keyword evidence="5 16" id="KW-0963">Cytoplasm</keyword>
<keyword evidence="12 16" id="KW-0560">Oxidoreductase</keyword>
<evidence type="ECO:0000256" key="9">
    <source>
        <dbReference type="ARBA" id="ARBA00022857"/>
    </source>
</evidence>
<comment type="catalytic activity">
    <reaction evidence="15 16">
        <text>UDP-N-acetyl-alpha-D-muramate + NADP(+) = UDP-N-acetyl-3-O-(1-carboxyvinyl)-alpha-D-glucosamine + NADPH + H(+)</text>
        <dbReference type="Rhea" id="RHEA:12248"/>
        <dbReference type="ChEBI" id="CHEBI:15378"/>
        <dbReference type="ChEBI" id="CHEBI:57783"/>
        <dbReference type="ChEBI" id="CHEBI:58349"/>
        <dbReference type="ChEBI" id="CHEBI:68483"/>
        <dbReference type="ChEBI" id="CHEBI:70757"/>
        <dbReference type="EC" id="1.3.1.98"/>
    </reaction>
</comment>
<protein>
    <recommendedName>
        <fullName evidence="16">UDP-N-acetylenolpyruvoylglucosamine reductase</fullName>
        <ecNumber evidence="16">1.3.1.98</ecNumber>
    </recommendedName>
    <alternativeName>
        <fullName evidence="16">UDP-N-acetylmuramate dehydrogenase</fullName>
    </alternativeName>
</protein>
<dbReference type="GO" id="GO:0005829">
    <property type="term" value="C:cytosol"/>
    <property type="evidence" value="ECO:0007669"/>
    <property type="project" value="TreeGrafter"/>
</dbReference>
<dbReference type="AlphaFoldDB" id="A0A2P7Q0M6"/>
<dbReference type="PANTHER" id="PTHR21071:SF4">
    <property type="entry name" value="UDP-N-ACETYLENOLPYRUVOYLGLUCOSAMINE REDUCTASE"/>
    <property type="match status" value="1"/>
</dbReference>
<comment type="similarity">
    <text evidence="16">Belongs to the MurB family.</text>
</comment>
<dbReference type="InterPro" id="IPR016166">
    <property type="entry name" value="FAD-bd_PCMH"/>
</dbReference>
<organism evidence="18 19">
    <name type="scientific">Peptostreptococcus russellii</name>
    <dbReference type="NCBI Taxonomy" id="215200"/>
    <lineage>
        <taxon>Bacteria</taxon>
        <taxon>Bacillati</taxon>
        <taxon>Bacillota</taxon>
        <taxon>Clostridia</taxon>
        <taxon>Peptostreptococcales</taxon>
        <taxon>Peptostreptococcaceae</taxon>
        <taxon>Peptostreptococcus</taxon>
    </lineage>
</organism>
<dbReference type="EC" id="1.3.1.98" evidence="16"/>
<dbReference type="SUPFAM" id="SSF56176">
    <property type="entry name" value="FAD-binding/transporter-associated domain-like"/>
    <property type="match status" value="1"/>
</dbReference>
<evidence type="ECO:0000256" key="7">
    <source>
        <dbReference type="ARBA" id="ARBA00022630"/>
    </source>
</evidence>
<evidence type="ECO:0000256" key="10">
    <source>
        <dbReference type="ARBA" id="ARBA00022960"/>
    </source>
</evidence>
<keyword evidence="9 16" id="KW-0521">NADP</keyword>
<keyword evidence="19" id="KW-1185">Reference proteome</keyword>
<dbReference type="GO" id="GO:0071555">
    <property type="term" value="P:cell wall organization"/>
    <property type="evidence" value="ECO:0007669"/>
    <property type="project" value="UniProtKB-KW"/>
</dbReference>
<dbReference type="Proteomes" id="UP000241434">
    <property type="component" value="Unassembled WGS sequence"/>
</dbReference>
<keyword evidence="13 16" id="KW-0131">Cell cycle</keyword>
<name>A0A2P7Q0M6_9FIRM</name>
<keyword evidence="7 16" id="KW-0285">Flavoprotein</keyword>
<keyword evidence="6 16" id="KW-0132">Cell division</keyword>
<feature type="active site" evidence="16">
    <location>
        <position position="177"/>
    </location>
</feature>
<comment type="subcellular location">
    <subcellularLocation>
        <location evidence="3 16">Cytoplasm</location>
    </subcellularLocation>
</comment>
<evidence type="ECO:0000313" key="18">
    <source>
        <dbReference type="EMBL" id="PSJ31512.1"/>
    </source>
</evidence>
<keyword evidence="14 16" id="KW-0961">Cell wall biogenesis/degradation</keyword>
<dbReference type="GO" id="GO:0071949">
    <property type="term" value="F:FAD binding"/>
    <property type="evidence" value="ECO:0007669"/>
    <property type="project" value="InterPro"/>
</dbReference>
<dbReference type="GO" id="GO:0051301">
    <property type="term" value="P:cell division"/>
    <property type="evidence" value="ECO:0007669"/>
    <property type="project" value="UniProtKB-KW"/>
</dbReference>
<dbReference type="Pfam" id="PF01565">
    <property type="entry name" value="FAD_binding_4"/>
    <property type="match status" value="1"/>
</dbReference>
<dbReference type="NCBIfam" id="NF010480">
    <property type="entry name" value="PRK13905.1"/>
    <property type="match status" value="1"/>
</dbReference>
<feature type="active site" description="Proton donor" evidence="16">
    <location>
        <position position="227"/>
    </location>
</feature>
<dbReference type="EMBL" id="JYGE01000003">
    <property type="protein sequence ID" value="PSJ31512.1"/>
    <property type="molecule type" value="Genomic_DNA"/>
</dbReference>
<gene>
    <name evidence="16" type="primary">murB</name>
    <name evidence="18" type="ORF">UF10_02385</name>
</gene>
<evidence type="ECO:0000256" key="8">
    <source>
        <dbReference type="ARBA" id="ARBA00022827"/>
    </source>
</evidence>
<comment type="cofactor">
    <cofactor evidence="1 16">
        <name>FAD</name>
        <dbReference type="ChEBI" id="CHEBI:57692"/>
    </cofactor>
</comment>
<evidence type="ECO:0000259" key="17">
    <source>
        <dbReference type="PROSITE" id="PS51387"/>
    </source>
</evidence>
<evidence type="ECO:0000256" key="3">
    <source>
        <dbReference type="ARBA" id="ARBA00004496"/>
    </source>
</evidence>
<comment type="function">
    <text evidence="2 16">Cell wall formation.</text>
</comment>
<dbReference type="PROSITE" id="PS51387">
    <property type="entry name" value="FAD_PCMH"/>
    <property type="match status" value="1"/>
</dbReference>
<dbReference type="InterPro" id="IPR011601">
    <property type="entry name" value="MurB_C"/>
</dbReference>
<dbReference type="InterPro" id="IPR006094">
    <property type="entry name" value="Oxid_FAD_bind_N"/>
</dbReference>
<feature type="domain" description="FAD-binding PCMH-type" evidence="17">
    <location>
        <begin position="33"/>
        <end position="198"/>
    </location>
</feature>
<dbReference type="NCBIfam" id="TIGR00179">
    <property type="entry name" value="murB"/>
    <property type="match status" value="1"/>
</dbReference>
<sequence length="306" mass="33741">MDKKEVYESLKRILNEDLIFIDEPMKNHISFKVGGPADILVRPTTEEEIQAVFKLATENKLPFFVKGNGTNILIKDGGFRGLVIELADNFSDYKIDGKLVTVQTGALLSVIGREVMKESLTGFEFASGIPGSLGGALAMNAGAYGGEMKNIVKSARLMDCEGNITEYTNEEMNFGYRHSRLTDEKKIAISAVIELEKGNYEEIKEKMADLAYQRRSKQPLEYPSAGSTFKRPEGYFAGKLIQDSNLKGVSIGGAQVSEKHSGFVINSNKATANDIISLIEHVKSTVYDTHGVQLEEEVKIIGEDKE</sequence>
<evidence type="ECO:0000256" key="1">
    <source>
        <dbReference type="ARBA" id="ARBA00001974"/>
    </source>
</evidence>
<comment type="caution">
    <text evidence="18">The sequence shown here is derived from an EMBL/GenBank/DDBJ whole genome shotgun (WGS) entry which is preliminary data.</text>
</comment>
<dbReference type="Gene3D" id="3.30.43.10">
    <property type="entry name" value="Uridine Diphospho-n-acetylenolpyruvylglucosamine Reductase, domain 2"/>
    <property type="match status" value="1"/>
</dbReference>
<dbReference type="GO" id="GO:0008762">
    <property type="term" value="F:UDP-N-acetylmuramate dehydrogenase activity"/>
    <property type="evidence" value="ECO:0007669"/>
    <property type="project" value="UniProtKB-UniRule"/>
</dbReference>
<dbReference type="InterPro" id="IPR036635">
    <property type="entry name" value="MurB_C_sf"/>
</dbReference>
<evidence type="ECO:0000256" key="15">
    <source>
        <dbReference type="ARBA" id="ARBA00048914"/>
    </source>
</evidence>
<evidence type="ECO:0000256" key="5">
    <source>
        <dbReference type="ARBA" id="ARBA00022490"/>
    </source>
</evidence>
<dbReference type="Gene3D" id="3.90.78.10">
    <property type="entry name" value="UDP-N-acetylenolpyruvoylglucosamine reductase, C-terminal domain"/>
    <property type="match status" value="1"/>
</dbReference>
<dbReference type="HAMAP" id="MF_00037">
    <property type="entry name" value="MurB"/>
    <property type="match status" value="1"/>
</dbReference>
<reference evidence="18" key="1">
    <citation type="thesis" date="2015" institute="Rutgers" country="The State University of New Jersey, 14 College Farm Rd., New Brunswick, NJ, USA">
        <title>Ammonia toxicity in bacteria and its implications for treatment of and resource recovery from highly nitrogenous organic wastes.</title>
        <authorList>
            <person name="Luther A.K."/>
        </authorList>
    </citation>
    <scope>NUCLEOTIDE SEQUENCE</scope>
    <source>
        <strain evidence="18">RT-10B</strain>
    </source>
</reference>
<dbReference type="InterPro" id="IPR003170">
    <property type="entry name" value="MurB"/>
</dbReference>
<evidence type="ECO:0000256" key="16">
    <source>
        <dbReference type="HAMAP-Rule" id="MF_00037"/>
    </source>
</evidence>
<evidence type="ECO:0000256" key="4">
    <source>
        <dbReference type="ARBA" id="ARBA00004752"/>
    </source>
</evidence>
<dbReference type="GO" id="GO:0009252">
    <property type="term" value="P:peptidoglycan biosynthetic process"/>
    <property type="evidence" value="ECO:0007669"/>
    <property type="project" value="UniProtKB-UniRule"/>
</dbReference>
<evidence type="ECO:0000256" key="11">
    <source>
        <dbReference type="ARBA" id="ARBA00022984"/>
    </source>
</evidence>
<proteinExistence type="inferred from homology"/>
<accession>A0A2P7Q0M6</accession>
<keyword evidence="8 16" id="KW-0274">FAD</keyword>
<dbReference type="SUPFAM" id="SSF56194">
    <property type="entry name" value="Uridine diphospho-N-Acetylenolpyruvylglucosamine reductase, MurB, C-terminal domain"/>
    <property type="match status" value="1"/>
</dbReference>
<evidence type="ECO:0000256" key="14">
    <source>
        <dbReference type="ARBA" id="ARBA00023316"/>
    </source>
</evidence>
<keyword evidence="10 16" id="KW-0133">Cell shape</keyword>
<dbReference type="PANTHER" id="PTHR21071">
    <property type="entry name" value="UDP-N-ACETYLENOLPYRUVOYLGLUCOSAMINE REDUCTASE"/>
    <property type="match status" value="1"/>
</dbReference>